<comment type="caution">
    <text evidence="1">The sequence shown here is derived from an EMBL/GenBank/DDBJ whole genome shotgun (WGS) entry which is preliminary data.</text>
</comment>
<evidence type="ECO:0000313" key="1">
    <source>
        <dbReference type="EMBL" id="KAG7404817.1"/>
    </source>
</evidence>
<proteinExistence type="predicted"/>
<name>A0A8J5NNL2_FUSOX</name>
<organism evidence="1 2">
    <name type="scientific">Fusarium oxysporum f. sp. rapae</name>
    <dbReference type="NCBI Taxonomy" id="485398"/>
    <lineage>
        <taxon>Eukaryota</taxon>
        <taxon>Fungi</taxon>
        <taxon>Dikarya</taxon>
        <taxon>Ascomycota</taxon>
        <taxon>Pezizomycotina</taxon>
        <taxon>Sordariomycetes</taxon>
        <taxon>Hypocreomycetidae</taxon>
        <taxon>Hypocreales</taxon>
        <taxon>Nectriaceae</taxon>
        <taxon>Fusarium</taxon>
        <taxon>Fusarium oxysporum species complex</taxon>
    </lineage>
</organism>
<sequence length="235" mass="27411">MRIATAGGALLSIGLTTVLSLIGSGAVLLDSLKRQTWFALNYLRDEDWTEEVLWQKDSQVPPVYQCKSQKEYTDDLNRLKELFHLDTREDPSFDGLSIRQIREVCVDDAPENEETTAGYQFRYVLLVDKAVFQAMERGEFIIKVVVYDWEEGGKYWGWMRIPTGYLLDFWYALMRLEDYVHRVIRFEGPEEDLEKYVWPVGVNLYGTGSYSEVRRRCHYDGQKNGFEFGRKGNTP</sequence>
<dbReference type="EMBL" id="JAELUQ010000012">
    <property type="protein sequence ID" value="KAG7404817.1"/>
    <property type="molecule type" value="Genomic_DNA"/>
</dbReference>
<gene>
    <name evidence="1" type="ORF">Forpe1208_v014654</name>
</gene>
<reference evidence="1" key="1">
    <citation type="submission" date="2021-04" db="EMBL/GenBank/DDBJ databases">
        <title>First draft genome resource for Brassicaceae pathogens Fusarium oxysporum f. sp. raphani and Fusarium oxysporum f. sp. rapae.</title>
        <authorList>
            <person name="Asai S."/>
        </authorList>
    </citation>
    <scope>NUCLEOTIDE SEQUENCE</scope>
    <source>
        <strain evidence="1">Tf1208</strain>
    </source>
</reference>
<protein>
    <submittedName>
        <fullName evidence="1">Uncharacterized protein</fullName>
    </submittedName>
</protein>
<evidence type="ECO:0000313" key="2">
    <source>
        <dbReference type="Proteomes" id="UP000694050"/>
    </source>
</evidence>
<dbReference type="Proteomes" id="UP000694050">
    <property type="component" value="Unassembled WGS sequence"/>
</dbReference>
<accession>A0A8J5NNL2</accession>
<dbReference type="AlphaFoldDB" id="A0A8J5NNL2"/>